<organism evidence="1 2">
    <name type="scientific">Providencia rettgeri</name>
    <dbReference type="NCBI Taxonomy" id="587"/>
    <lineage>
        <taxon>Bacteria</taxon>
        <taxon>Pseudomonadati</taxon>
        <taxon>Pseudomonadota</taxon>
        <taxon>Gammaproteobacteria</taxon>
        <taxon>Enterobacterales</taxon>
        <taxon>Morganellaceae</taxon>
        <taxon>Providencia</taxon>
    </lineage>
</organism>
<name>A0A379FVT9_PRORE</name>
<dbReference type="GeneID" id="93674423"/>
<evidence type="ECO:0000313" key="1">
    <source>
        <dbReference type="EMBL" id="SUC32791.1"/>
    </source>
</evidence>
<dbReference type="RefSeq" id="WP_115167892.1">
    <property type="nucleotide sequence ID" value="NZ_CP077317.1"/>
</dbReference>
<sequence length="71" mass="8143">MTQQASFSLDEQTLEALKQYPKKTLAECKKELLKHKKLSALKALRRVCKTYGENEGHRMLHYASTGNNNGY</sequence>
<proteinExistence type="predicted"/>
<protein>
    <submittedName>
        <fullName evidence="1">Uncharacterized protein</fullName>
    </submittedName>
</protein>
<dbReference type="AlphaFoldDB" id="A0A379FVT9"/>
<dbReference type="Proteomes" id="UP000254208">
    <property type="component" value="Unassembled WGS sequence"/>
</dbReference>
<reference evidence="1 2" key="1">
    <citation type="submission" date="2018-06" db="EMBL/GenBank/DDBJ databases">
        <authorList>
            <consortium name="Pathogen Informatics"/>
            <person name="Doyle S."/>
        </authorList>
    </citation>
    <scope>NUCLEOTIDE SEQUENCE [LARGE SCALE GENOMIC DNA]</scope>
    <source>
        <strain evidence="1 2">NCTC11801</strain>
    </source>
</reference>
<gene>
    <name evidence="1" type="ORF">NCTC11801_03793</name>
</gene>
<evidence type="ECO:0000313" key="2">
    <source>
        <dbReference type="Proteomes" id="UP000254208"/>
    </source>
</evidence>
<accession>A0A379FVT9</accession>
<dbReference type="EMBL" id="UGTZ01000001">
    <property type="protein sequence ID" value="SUC32791.1"/>
    <property type="molecule type" value="Genomic_DNA"/>
</dbReference>